<gene>
    <name evidence="2" type="ORF">GCM10007047_24530</name>
</gene>
<comment type="caution">
    <text evidence="2">The sequence shown here is derived from an EMBL/GenBank/DDBJ whole genome shotgun (WGS) entry which is preliminary data.</text>
</comment>
<reference evidence="2" key="1">
    <citation type="journal article" date="2014" name="Int. J. Syst. Evol. Microbiol.">
        <title>Complete genome sequence of Corynebacterium casei LMG S-19264T (=DSM 44701T), isolated from a smear-ripened cheese.</title>
        <authorList>
            <consortium name="US DOE Joint Genome Institute (JGI-PGF)"/>
            <person name="Walter F."/>
            <person name="Albersmeier A."/>
            <person name="Kalinowski J."/>
            <person name="Ruckert C."/>
        </authorList>
    </citation>
    <scope>NUCLEOTIDE SEQUENCE</scope>
    <source>
        <strain evidence="2">KCTC 12870</strain>
    </source>
</reference>
<feature type="signal peptide" evidence="1">
    <location>
        <begin position="1"/>
        <end position="21"/>
    </location>
</feature>
<dbReference type="AlphaFoldDB" id="A0A8J3GE35"/>
<feature type="chain" id="PRO_5035263914" evidence="1">
    <location>
        <begin position="22"/>
        <end position="283"/>
    </location>
</feature>
<evidence type="ECO:0000256" key="1">
    <source>
        <dbReference type="SAM" id="SignalP"/>
    </source>
</evidence>
<accession>A0A8J3GE35</accession>
<organism evidence="2 3">
    <name type="scientific">Cerasicoccus arenae</name>
    <dbReference type="NCBI Taxonomy" id="424488"/>
    <lineage>
        <taxon>Bacteria</taxon>
        <taxon>Pseudomonadati</taxon>
        <taxon>Verrucomicrobiota</taxon>
        <taxon>Opitutia</taxon>
        <taxon>Puniceicoccales</taxon>
        <taxon>Cerasicoccaceae</taxon>
        <taxon>Cerasicoccus</taxon>
    </lineage>
</organism>
<evidence type="ECO:0000313" key="2">
    <source>
        <dbReference type="EMBL" id="GHC06615.1"/>
    </source>
</evidence>
<proteinExistence type="predicted"/>
<reference evidence="2" key="2">
    <citation type="submission" date="2020-09" db="EMBL/GenBank/DDBJ databases">
        <authorList>
            <person name="Sun Q."/>
            <person name="Kim S."/>
        </authorList>
    </citation>
    <scope>NUCLEOTIDE SEQUENCE</scope>
    <source>
        <strain evidence="2">KCTC 12870</strain>
    </source>
</reference>
<dbReference type="RefSeq" id="WP_189515598.1">
    <property type="nucleotide sequence ID" value="NZ_BMXG01000016.1"/>
</dbReference>
<name>A0A8J3GE35_9BACT</name>
<keyword evidence="1" id="KW-0732">Signal</keyword>
<protein>
    <submittedName>
        <fullName evidence="2">Uncharacterized protein</fullName>
    </submittedName>
</protein>
<keyword evidence="3" id="KW-1185">Reference proteome</keyword>
<dbReference type="Proteomes" id="UP000642829">
    <property type="component" value="Unassembled WGS sequence"/>
</dbReference>
<evidence type="ECO:0000313" key="3">
    <source>
        <dbReference type="Proteomes" id="UP000642829"/>
    </source>
</evidence>
<dbReference type="EMBL" id="BMXG01000016">
    <property type="protein sequence ID" value="GHC06615.1"/>
    <property type="molecule type" value="Genomic_DNA"/>
</dbReference>
<sequence length="283" mass="29987">MKIMKLKITALVFGLAPFASGVTIINDTGNFSGEFQANESGFFTYSPGNWTQSGANSETERIWTFLDDYTPVITASGSNDLEVKYENTGWVLALGPDVSDTTTFDTAPEVDHVDVSTTSIVDLGQNLHTFYGTSQSGQVTVGVSGTITKTWGESETTSLELSSTTSGSYSTGISGEVKVKSLVNVGGSATSTITSSVTSKASTSRTTTASNTTTQGVNFSQTFNVTAGQTLYVYEQIKVTNEDIDVFYYADSNSDGVADSTTLEEANYEAKSGPVLGIYVDVQ</sequence>